<dbReference type="Proteomes" id="UP000055136">
    <property type="component" value="Chromosome"/>
</dbReference>
<dbReference type="STRING" id="1748243.Tel_15850"/>
<dbReference type="AlphaFoldDB" id="A0A0S2THB6"/>
<evidence type="ECO:0000259" key="1">
    <source>
        <dbReference type="PROSITE" id="PS51352"/>
    </source>
</evidence>
<accession>A0A0S2THB6</accession>
<dbReference type="GO" id="GO:0016209">
    <property type="term" value="F:antioxidant activity"/>
    <property type="evidence" value="ECO:0007669"/>
    <property type="project" value="InterPro"/>
</dbReference>
<dbReference type="InterPro" id="IPR036249">
    <property type="entry name" value="Thioredoxin-like_sf"/>
</dbReference>
<proteinExistence type="predicted"/>
<dbReference type="Pfam" id="PF00578">
    <property type="entry name" value="AhpC-TSA"/>
    <property type="match status" value="1"/>
</dbReference>
<sequence length="183" mass="19137">MLAAGLLLVGCGDLTDDLNPSDKDQRPAVTAGSSGYMPGQLAPDFALQTSVAGEFQLSDYLSGGSQASDAVVLYFTMWCPICLAHSDHMYNEVIPQFRGRGSVVYALVDYVSGSVAVARAAETANGYAGSEFVTLVDAGQAVMDQFNAAMGTVVVIAPDATIVINEDYRNGEALTESLDGLLP</sequence>
<reference evidence="2" key="1">
    <citation type="submission" date="2015-10" db="EMBL/GenBank/DDBJ databases">
        <title>Description of Candidatus Tenderia electrophaga gen. nov, sp. nov., an Uncultivated Electroautotroph from a Biocathode Enrichment.</title>
        <authorList>
            <person name="Eddie B.J."/>
            <person name="Malanoski A.P."/>
            <person name="Wang Z."/>
            <person name="Hall R.J."/>
            <person name="Oh S.D."/>
            <person name="Heiner C."/>
            <person name="Lin B."/>
            <person name="Strycharz-Glaven S.M."/>
        </authorList>
    </citation>
    <scope>NUCLEOTIDE SEQUENCE [LARGE SCALE GENOMIC DNA]</scope>
    <source>
        <strain evidence="2">NRL1</strain>
    </source>
</reference>
<feature type="domain" description="Thioredoxin" evidence="1">
    <location>
        <begin position="36"/>
        <end position="183"/>
    </location>
</feature>
<name>A0A0S2THB6_9GAMM</name>
<protein>
    <recommendedName>
        <fullName evidence="1">Thioredoxin domain-containing protein</fullName>
    </recommendedName>
</protein>
<dbReference type="GO" id="GO:0016491">
    <property type="term" value="F:oxidoreductase activity"/>
    <property type="evidence" value="ECO:0007669"/>
    <property type="project" value="InterPro"/>
</dbReference>
<dbReference type="PROSITE" id="PS51352">
    <property type="entry name" value="THIOREDOXIN_2"/>
    <property type="match status" value="1"/>
</dbReference>
<dbReference type="EMBL" id="CP013099">
    <property type="protein sequence ID" value="ALP54504.1"/>
    <property type="molecule type" value="Genomic_DNA"/>
</dbReference>
<organism evidence="2 3">
    <name type="scientific">Candidatus Tenderia electrophaga</name>
    <dbReference type="NCBI Taxonomy" id="1748243"/>
    <lineage>
        <taxon>Bacteria</taxon>
        <taxon>Pseudomonadati</taxon>
        <taxon>Pseudomonadota</taxon>
        <taxon>Gammaproteobacteria</taxon>
        <taxon>Candidatus Tenderiales</taxon>
        <taxon>Candidatus Tenderiaceae</taxon>
        <taxon>Candidatus Tenderia</taxon>
    </lineage>
</organism>
<dbReference type="KEGG" id="tee:Tel_15850"/>
<keyword evidence="3" id="KW-1185">Reference proteome</keyword>
<gene>
    <name evidence="2" type="ORF">Tel_15850</name>
</gene>
<dbReference type="InterPro" id="IPR000866">
    <property type="entry name" value="AhpC/TSA"/>
</dbReference>
<dbReference type="SUPFAM" id="SSF52833">
    <property type="entry name" value="Thioredoxin-like"/>
    <property type="match status" value="1"/>
</dbReference>
<dbReference type="Gene3D" id="3.40.30.10">
    <property type="entry name" value="Glutaredoxin"/>
    <property type="match status" value="1"/>
</dbReference>
<dbReference type="InterPro" id="IPR013766">
    <property type="entry name" value="Thioredoxin_domain"/>
</dbReference>
<evidence type="ECO:0000313" key="3">
    <source>
        <dbReference type="Proteomes" id="UP000055136"/>
    </source>
</evidence>
<evidence type="ECO:0000313" key="2">
    <source>
        <dbReference type="EMBL" id="ALP54504.1"/>
    </source>
</evidence>